<evidence type="ECO:0000256" key="1">
    <source>
        <dbReference type="ARBA" id="ARBA00004141"/>
    </source>
</evidence>
<keyword evidence="3 6" id="KW-1133">Transmembrane helix</keyword>
<feature type="transmembrane region" description="Helical" evidence="6">
    <location>
        <begin position="277"/>
        <end position="294"/>
    </location>
</feature>
<feature type="transmembrane region" description="Helical" evidence="6">
    <location>
        <begin position="187"/>
        <end position="209"/>
    </location>
</feature>
<name>A0A3Z3FI03_SALET</name>
<proteinExistence type="predicted"/>
<protein>
    <submittedName>
        <fullName evidence="8">P-type conjugative transfer protein TrbL</fullName>
    </submittedName>
</protein>
<evidence type="ECO:0000313" key="7">
    <source>
        <dbReference type="EMBL" id="ECD3435985.1"/>
    </source>
</evidence>
<comment type="caution">
    <text evidence="8">The sequence shown here is derived from an EMBL/GenBank/DDBJ whole genome shotgun (WGS) entry which is preliminary data.</text>
</comment>
<keyword evidence="2 6" id="KW-0812">Transmembrane</keyword>
<evidence type="ECO:0000256" key="3">
    <source>
        <dbReference type="ARBA" id="ARBA00022989"/>
    </source>
</evidence>
<accession>A0A3Z3FI03</accession>
<evidence type="ECO:0000313" key="8">
    <source>
        <dbReference type="EMBL" id="HAC6882283.1"/>
    </source>
</evidence>
<dbReference type="NCBIfam" id="TIGR02783">
    <property type="entry name" value="TrbL_P"/>
    <property type="match status" value="1"/>
</dbReference>
<organism evidence="8">
    <name type="scientific">Salmonella enterica I</name>
    <dbReference type="NCBI Taxonomy" id="59201"/>
    <lineage>
        <taxon>Bacteria</taxon>
        <taxon>Pseudomonadati</taxon>
        <taxon>Pseudomonadota</taxon>
        <taxon>Gammaproteobacteria</taxon>
        <taxon>Enterobacterales</taxon>
        <taxon>Enterobacteriaceae</taxon>
        <taxon>Salmonella</taxon>
    </lineage>
</organism>
<dbReference type="GO" id="GO:0030255">
    <property type="term" value="P:protein secretion by the type IV secretion system"/>
    <property type="evidence" value="ECO:0007669"/>
    <property type="project" value="InterPro"/>
</dbReference>
<feature type="transmembrane region" description="Helical" evidence="6">
    <location>
        <begin position="35"/>
        <end position="56"/>
    </location>
</feature>
<keyword evidence="4 6" id="KW-0472">Membrane</keyword>
<evidence type="ECO:0000256" key="4">
    <source>
        <dbReference type="ARBA" id="ARBA00023136"/>
    </source>
</evidence>
<reference evidence="7" key="3">
    <citation type="submission" date="2019-02" db="EMBL/GenBank/DDBJ databases">
        <authorList>
            <person name="Ashton P.M."/>
            <person name="Dallman T."/>
            <person name="Nair S."/>
            <person name="De Pinna E."/>
            <person name="Peters T."/>
            <person name="Grant K."/>
        </authorList>
    </citation>
    <scope>NUCLEOTIDE SEQUENCE</scope>
    <source>
        <strain evidence="7">683617</strain>
    </source>
</reference>
<comment type="subcellular location">
    <subcellularLocation>
        <location evidence="1">Membrane</location>
        <topology evidence="1">Multi-pass membrane protein</topology>
    </subcellularLocation>
</comment>
<evidence type="ECO:0000256" key="5">
    <source>
        <dbReference type="SAM" id="MobiDB-lite"/>
    </source>
</evidence>
<dbReference type="EMBL" id="AAIEKE010000020">
    <property type="protein sequence ID" value="ECD3435985.1"/>
    <property type="molecule type" value="Genomic_DNA"/>
</dbReference>
<feature type="transmembrane region" description="Helical" evidence="6">
    <location>
        <begin position="300"/>
        <end position="326"/>
    </location>
</feature>
<feature type="compositionally biased region" description="Polar residues" evidence="5">
    <location>
        <begin position="531"/>
        <end position="542"/>
    </location>
</feature>
<dbReference type="InterPro" id="IPR007688">
    <property type="entry name" value="Conjugal_tfr_TrbL/VirB6"/>
</dbReference>
<feature type="transmembrane region" description="Helical" evidence="6">
    <location>
        <begin position="245"/>
        <end position="265"/>
    </location>
</feature>
<feature type="transmembrane region" description="Helical" evidence="6">
    <location>
        <begin position="117"/>
        <end position="135"/>
    </location>
</feature>
<dbReference type="AlphaFoldDB" id="A0A3Z3FI03"/>
<feature type="compositionally biased region" description="Low complexity" evidence="5">
    <location>
        <begin position="376"/>
        <end position="406"/>
    </location>
</feature>
<feature type="region of interest" description="Disordered" evidence="5">
    <location>
        <begin position="475"/>
        <end position="542"/>
    </location>
</feature>
<feature type="transmembrane region" description="Helical" evidence="6">
    <location>
        <begin position="87"/>
        <end position="105"/>
    </location>
</feature>
<dbReference type="Pfam" id="PF04610">
    <property type="entry name" value="TrbL"/>
    <property type="match status" value="1"/>
</dbReference>
<feature type="compositionally biased region" description="Polar residues" evidence="5">
    <location>
        <begin position="415"/>
        <end position="442"/>
    </location>
</feature>
<feature type="transmembrane region" description="Helical" evidence="6">
    <location>
        <begin position="216"/>
        <end position="233"/>
    </location>
</feature>
<feature type="region of interest" description="Disordered" evidence="5">
    <location>
        <begin position="372"/>
        <end position="447"/>
    </location>
</feature>
<evidence type="ECO:0000256" key="2">
    <source>
        <dbReference type="ARBA" id="ARBA00022692"/>
    </source>
</evidence>
<dbReference type="InterPro" id="IPR014150">
    <property type="entry name" value="Conjugal_tfr_TrbL"/>
</dbReference>
<dbReference type="GO" id="GO:0016020">
    <property type="term" value="C:membrane"/>
    <property type="evidence" value="ECO:0007669"/>
    <property type="project" value="UniProtKB-SubCell"/>
</dbReference>
<reference evidence="8" key="1">
    <citation type="journal article" date="2018" name="Genome Biol.">
        <title>SKESA: strategic k-mer extension for scrupulous assemblies.</title>
        <authorList>
            <person name="Souvorov A."/>
            <person name="Agarwala R."/>
            <person name="Lipman D.J."/>
        </authorList>
    </citation>
    <scope>NUCLEOTIDE SEQUENCE</scope>
    <source>
        <strain evidence="8">13-0328</strain>
    </source>
</reference>
<dbReference type="EMBL" id="DAAMJF010000004">
    <property type="protein sequence ID" value="HAC6882283.1"/>
    <property type="molecule type" value="Genomic_DNA"/>
</dbReference>
<gene>
    <name evidence="8" type="primary">trbL</name>
    <name evidence="7" type="ORF">EZX96_14070</name>
    <name evidence="8" type="ORF">G0D71_02620</name>
</gene>
<evidence type="ECO:0000256" key="6">
    <source>
        <dbReference type="SAM" id="Phobius"/>
    </source>
</evidence>
<sequence length="542" mass="54786">MFGFTEAKSGGYQKVLGRERRTRPVEGVLIMSRPLFLSCVGIAMLLMTGSAMAAGLQSNVEMNGLLTDIHNASAQWGPKLQGYARNLLFLLAGIQFVWTFGNLIWQSADVGEMFRELIKFVMTIGFFLALLTYSTEWSTAIVNSFREAGSQASGFAQELMPGDVFTLAIKLAQKVLSNISLFDLETAVVIALSGVIILLCFAFIAAFMFVTLVESYVIINAAVLFIGFGGSQWTREFAIAPLRYAVAVGAKLFVLTLIVGLIMSVSDRWFANYDGTIGPTLTLLGLSLVCAYLSRSIPELIAGMITGSSFGGGSAIGGMAMAAAAAATGLAAGTMMAGGANAAGGAAGALGGGSGGGAGSGLADSINASMAGGQQNPAASAMPSMNSAATTGTATGGSAAAQSAGSRVGGSQAGKSPSGSGINSQSDTPRSSGLSGPQQAAQTLKKAASGANNLASVAARGLGTLAAISVPGMEGAASMGGGPPPQMPDSDEGDEKRPANSGVSADVAEETNVIRPAQEPSAAPAQPNGVEKSNNPKQEGEA</sequence>
<reference evidence="8" key="2">
    <citation type="submission" date="2018-07" db="EMBL/GenBank/DDBJ databases">
        <authorList>
            <consortium name="NCBI Pathogen Detection Project"/>
        </authorList>
    </citation>
    <scope>NUCLEOTIDE SEQUENCE</scope>
    <source>
        <strain evidence="8">13-0328</strain>
    </source>
</reference>
<feature type="compositionally biased region" description="Low complexity" evidence="5">
    <location>
        <begin position="516"/>
        <end position="527"/>
    </location>
</feature>